<dbReference type="HOGENOM" id="CLU_003079_0_0_1"/>
<keyword evidence="7" id="KW-1185">Reference proteome</keyword>
<dbReference type="GO" id="GO:0005634">
    <property type="term" value="C:nucleus"/>
    <property type="evidence" value="ECO:0000318"/>
    <property type="project" value="GO_Central"/>
</dbReference>
<feature type="compositionally biased region" description="Basic and acidic residues" evidence="5">
    <location>
        <begin position="1085"/>
        <end position="1112"/>
    </location>
</feature>
<feature type="compositionally biased region" description="Low complexity" evidence="5">
    <location>
        <begin position="89"/>
        <end position="102"/>
    </location>
</feature>
<feature type="region of interest" description="Disordered" evidence="5">
    <location>
        <begin position="86"/>
        <end position="107"/>
    </location>
</feature>
<reference evidence="6" key="2">
    <citation type="submission" date="2025-08" db="UniProtKB">
        <authorList>
            <consortium name="Ensembl"/>
        </authorList>
    </citation>
    <scope>IDENTIFICATION</scope>
</reference>
<feature type="compositionally biased region" description="Polar residues" evidence="5">
    <location>
        <begin position="1029"/>
        <end position="1047"/>
    </location>
</feature>
<feature type="region of interest" description="Disordered" evidence="5">
    <location>
        <begin position="638"/>
        <end position="662"/>
    </location>
</feature>
<dbReference type="Bgee" id="ENSLOCG00000003324">
    <property type="expression patterns" value="Expressed in testis and 13 other cell types or tissues"/>
</dbReference>
<feature type="compositionally biased region" description="Polar residues" evidence="5">
    <location>
        <begin position="715"/>
        <end position="725"/>
    </location>
</feature>
<evidence type="ECO:0000313" key="7">
    <source>
        <dbReference type="Proteomes" id="UP000018468"/>
    </source>
</evidence>
<protein>
    <submittedName>
        <fullName evidence="6">Ligand dependent nuclear receptor corepressor-like</fullName>
    </submittedName>
</protein>
<feature type="compositionally biased region" description="Polar residues" evidence="5">
    <location>
        <begin position="457"/>
        <end position="469"/>
    </location>
</feature>
<feature type="region of interest" description="Disordered" evidence="5">
    <location>
        <begin position="993"/>
        <end position="1055"/>
    </location>
</feature>
<feature type="region of interest" description="Disordered" evidence="5">
    <location>
        <begin position="398"/>
        <end position="469"/>
    </location>
</feature>
<evidence type="ECO:0000313" key="6">
    <source>
        <dbReference type="Ensembl" id="ENSLOCP00000003931.1"/>
    </source>
</evidence>
<dbReference type="GO" id="GO:0003677">
    <property type="term" value="F:DNA binding"/>
    <property type="evidence" value="ECO:0007669"/>
    <property type="project" value="UniProtKB-KW"/>
</dbReference>
<dbReference type="EMBL" id="AHAT01020589">
    <property type="status" value="NOT_ANNOTATED_CDS"/>
    <property type="molecule type" value="Genomic_DNA"/>
</dbReference>
<keyword evidence="1" id="KW-0805">Transcription regulation</keyword>
<evidence type="ECO:0000256" key="1">
    <source>
        <dbReference type="ARBA" id="ARBA00023015"/>
    </source>
</evidence>
<keyword evidence="3" id="KW-0804">Transcription</keyword>
<evidence type="ECO:0000256" key="2">
    <source>
        <dbReference type="ARBA" id="ARBA00023125"/>
    </source>
</evidence>
<accession>W5M6C3</accession>
<evidence type="ECO:0000256" key="4">
    <source>
        <dbReference type="ARBA" id="ARBA00023242"/>
    </source>
</evidence>
<reference evidence="7" key="1">
    <citation type="submission" date="2011-12" db="EMBL/GenBank/DDBJ databases">
        <title>The Draft Genome of Lepisosteus oculatus.</title>
        <authorList>
            <consortium name="The Broad Institute Genome Assembly &amp; Analysis Group"/>
            <consortium name="Computational R&amp;D Group"/>
            <consortium name="and Sequencing Platform"/>
            <person name="Di Palma F."/>
            <person name="Alfoldi J."/>
            <person name="Johnson J."/>
            <person name="Berlin A."/>
            <person name="Gnerre S."/>
            <person name="Jaffe D."/>
            <person name="MacCallum I."/>
            <person name="Young S."/>
            <person name="Walker B.J."/>
            <person name="Lander E.S."/>
            <person name="Lindblad-Toh K."/>
        </authorList>
    </citation>
    <scope>NUCLEOTIDE SEQUENCE [LARGE SCALE GENOMIC DNA]</scope>
</reference>
<proteinExistence type="predicted"/>
<evidence type="ECO:0000256" key="3">
    <source>
        <dbReference type="ARBA" id="ARBA00023163"/>
    </source>
</evidence>
<organism evidence="6 7">
    <name type="scientific">Lepisosteus oculatus</name>
    <name type="common">Spotted gar</name>
    <dbReference type="NCBI Taxonomy" id="7918"/>
    <lineage>
        <taxon>Eukaryota</taxon>
        <taxon>Metazoa</taxon>
        <taxon>Chordata</taxon>
        <taxon>Craniata</taxon>
        <taxon>Vertebrata</taxon>
        <taxon>Euteleostomi</taxon>
        <taxon>Actinopterygii</taxon>
        <taxon>Neopterygii</taxon>
        <taxon>Holostei</taxon>
        <taxon>Semionotiformes</taxon>
        <taxon>Lepisosteidae</taxon>
        <taxon>Lepisosteus</taxon>
    </lineage>
</organism>
<dbReference type="Ensembl" id="ENSLOCT00000003939.1">
    <property type="protein sequence ID" value="ENSLOCP00000003931.1"/>
    <property type="gene ID" value="ENSLOCG00000003324.1"/>
</dbReference>
<feature type="region of interest" description="Disordered" evidence="5">
    <location>
        <begin position="1334"/>
        <end position="1362"/>
    </location>
</feature>
<dbReference type="OMA" id="SVCHSPQ"/>
<feature type="region of interest" description="Disordered" evidence="5">
    <location>
        <begin position="1256"/>
        <end position="1284"/>
    </location>
</feature>
<dbReference type="Pfam" id="PF15090">
    <property type="entry name" value="DUF4553"/>
    <property type="match status" value="1"/>
</dbReference>
<dbReference type="eggNOG" id="ENOG502RP4C">
    <property type="taxonomic scope" value="Eukaryota"/>
</dbReference>
<feature type="region of interest" description="Disordered" evidence="5">
    <location>
        <begin position="1085"/>
        <end position="1152"/>
    </location>
</feature>
<dbReference type="STRING" id="7918.ENSLOCP00000003931"/>
<dbReference type="PANTHER" id="PTHR21545">
    <property type="entry name" value="TRANSCRIPTION FACTOR MLR1/2"/>
    <property type="match status" value="1"/>
</dbReference>
<feature type="compositionally biased region" description="Basic and acidic residues" evidence="5">
    <location>
        <begin position="1335"/>
        <end position="1346"/>
    </location>
</feature>
<feature type="compositionally biased region" description="Basic and acidic residues" evidence="5">
    <location>
        <begin position="1267"/>
        <end position="1277"/>
    </location>
</feature>
<dbReference type="InterPro" id="IPR028104">
    <property type="entry name" value="DUF4553"/>
</dbReference>
<feature type="compositionally biased region" description="Basic and acidic residues" evidence="5">
    <location>
        <begin position="424"/>
        <end position="433"/>
    </location>
</feature>
<sequence length="1607" mass="181118">RMAAQCRSSKCTAERKGFRRELDSWRHKLIHCVGFESILEGIYGPRLLRDLSIFDDCEPDVVTDWSVDASCSFCNLQLEKLNDHIPTVSSSQSTPTEESPSQGQSNTEKIECQADKFLHAIFRKKDLPQNCDPNIPLVAQELMKKMIRRFAIEYASKSRRIQEAKNGTSVDVDSVCSSLQQFQDQDGPLDLTVNRNHLNVEQADGVLDLSKKNSASSTSSILKIRSSSQVPADVDPQLPLQSRDENVGIRSTALEMVLSSLCLYHKKLLYSILRCIHEDYSISSTQYKDVHRHFPYTETLCYHLGKESHQDVYNFGECKISNGCCVQSCRLNTYPVHPLCICLKNLQCLSCQSTAVGCINKIVSHSSCSCYSHQRCPCSYQNYDCPCFSSAQNGPSSLIPTQKDSSNRGSSPSPPPLSPITNESNDKSEDKSTVHPAVNSKTSNNHPPSLLRHQQDDSVPSNEDTSTIETNGSFCETQIQAHNEKDTGCCTPEKHFEQSPSGILIQDIMERINEKLKTIEQLEKEPSLTSLNTHQSLECSNDTHLGEIITAILHHDNDPDYNLKELLHQHETNIESKTIQTRFRRRQETLIAIHQSPDSPSSRRQTLQIKREIASLDQSFFRRNLSLERSWKKKTESILNSTDSGKAQPPCDGQSLTSQTESNEQLLQEMHHKTMNIQEENDSTILNTRNKPVDSGEIFQIPSKRKIAKAEEQGPVNTVSLSQPNSSSGAGRSRRNIVPPQRFSLYVTEPRKMCFAACFSENIFNRRSPKADRSPESSGNVEKVNVPVNLCKKSACQNKAGGSRSISGTAQDSKTVHKKGGEEGEVQHNSQGRKRHLSEVFPRSSVWLRSSVCRSWDSSDSCMHCECPENLSRTISPNNKTMSVSIEKYASPIRLMFVSPVSSNDGVKYTLKSAISDSGIQGEMFDPCEYSAVNGTLQTSSRQLESTKDVEPQICVNVCDGEDIKSLSGNLSEDECDDQKETTNSLKLEVANEDFPLKRKPGRPKKLGPQIEKQVKRPIGRPPKHKAESSTTSDSHAVNKISASQSPKGEEECESKNIQVTVVYGRSRRIKRLVSEGGEHFELENECRNNHKNNSDSKGNIEELNKSPDSPDRFNFVRPVKDKNSAPHHRSHIKCQKEKSTASLRKPGRPPKVKISGISVTVNTVSPKQRKVRISKDLPEFLGESSQQVKLCLADDRSSENPDDKEMNKKNSLMPLRHSVRVRKPSIHLLHSVATSNAFTHSNALLRRSRKLLLNKLSNESPPKKLPNLEKPRKEPSENVLSGNTKTNEVSVDSIFTSNESLKWWPTSASVTTLCEELNRRIQQITDSWLSVGTEPERKLQREKETSLQGRTRAATKNDQPNYPGSAVKMLFQTHCNMDKLCAWFMQTTETQSLAIVKKANARNPYEIVQYNPNRNTNSVDVCPSPQADRLRKHVKKFAQACPKSPAKHFEAQERMHRARRLCVKRRLSLPKLTPIELLPFHRSKLRYRGRRLGTYANISWRNKSKFCRKQVLKRLKKRHDSILAVPLNEVSSDSFHENKDIPTNFFHPMKEKSLSSVNSEEKACASPWSPENIKECRVFLTKINSPDQMKSAIEECNFCTVKLYDV</sequence>
<feature type="region of interest" description="Disordered" evidence="5">
    <location>
        <begin position="798"/>
        <end position="835"/>
    </location>
</feature>
<name>W5M6C3_LEPOC</name>
<reference evidence="6" key="3">
    <citation type="submission" date="2025-09" db="UniProtKB">
        <authorList>
            <consortium name="Ensembl"/>
        </authorList>
    </citation>
    <scope>IDENTIFICATION</scope>
</reference>
<keyword evidence="2" id="KW-0238">DNA-binding</keyword>
<feature type="compositionally biased region" description="Polar residues" evidence="5">
    <location>
        <begin position="804"/>
        <end position="813"/>
    </location>
</feature>
<dbReference type="InParanoid" id="W5M6C3"/>
<dbReference type="GeneTree" id="ENSGT00940000162414"/>
<dbReference type="Proteomes" id="UP000018468">
    <property type="component" value="Linkage group LG4"/>
</dbReference>
<dbReference type="PANTHER" id="PTHR21545:SF10">
    <property type="entry name" value="LIGAND-DEPENDENT NUCLEAR RECEPTOR COREPRESSOR-LIKE PROTEIN"/>
    <property type="match status" value="1"/>
</dbReference>
<keyword evidence="4" id="KW-0539">Nucleus</keyword>
<evidence type="ECO:0000256" key="5">
    <source>
        <dbReference type="SAM" id="MobiDB-lite"/>
    </source>
</evidence>
<feature type="compositionally biased region" description="Polar residues" evidence="5">
    <location>
        <begin position="1347"/>
        <end position="1362"/>
    </location>
</feature>
<dbReference type="GO" id="GO:0006357">
    <property type="term" value="P:regulation of transcription by RNA polymerase II"/>
    <property type="evidence" value="ECO:0000318"/>
    <property type="project" value="GO_Central"/>
</dbReference>
<feature type="region of interest" description="Disordered" evidence="5">
    <location>
        <begin position="709"/>
        <end position="736"/>
    </location>
</feature>